<evidence type="ECO:0000313" key="1">
    <source>
        <dbReference type="EMBL" id="RKR12137.1"/>
    </source>
</evidence>
<dbReference type="AlphaFoldDB" id="A0A495E8L2"/>
<dbReference type="Pfam" id="PF13753">
    <property type="entry name" value="SWM_repeat"/>
    <property type="match status" value="1"/>
</dbReference>
<gene>
    <name evidence="1" type="ORF">CLV91_2260</name>
</gene>
<evidence type="ECO:0000313" key="2">
    <source>
        <dbReference type="Proteomes" id="UP000269412"/>
    </source>
</evidence>
<dbReference type="PROSITE" id="PS51257">
    <property type="entry name" value="PROKAR_LIPOPROTEIN"/>
    <property type="match status" value="1"/>
</dbReference>
<accession>A0A495E8L2</accession>
<name>A0A495E8L2_9FLAO</name>
<dbReference type="OrthoDB" id="9800955at2"/>
<reference evidence="1 2" key="1">
    <citation type="submission" date="2018-10" db="EMBL/GenBank/DDBJ databases">
        <title>Genomic Encyclopedia of Archaeal and Bacterial Type Strains, Phase II (KMG-II): from individual species to whole genera.</title>
        <authorList>
            <person name="Goeker M."/>
        </authorList>
    </citation>
    <scope>NUCLEOTIDE SEQUENCE [LARGE SCALE GENOMIC DNA]</scope>
    <source>
        <strain evidence="1 2">DSM 25230</strain>
    </source>
</reference>
<organism evidence="1 2">
    <name type="scientific">Maribacter vaceletii</name>
    <dbReference type="NCBI Taxonomy" id="1206816"/>
    <lineage>
        <taxon>Bacteria</taxon>
        <taxon>Pseudomonadati</taxon>
        <taxon>Bacteroidota</taxon>
        <taxon>Flavobacteriia</taxon>
        <taxon>Flavobacteriales</taxon>
        <taxon>Flavobacteriaceae</taxon>
        <taxon>Maribacter</taxon>
    </lineage>
</organism>
<sequence length="555" mass="61268">MKKIITISIVLLSLVFATSCEEEDYEAPYGDFSSFSWYSSNEFDESEKVLNINDYISYVDLSRNAVSHKWTIPASAKFLNKEFTPNDSIYESFILNNANTSEENGINVLFQKSGLQEVKLYNTYKDSVAESVKSGDVWVVDKTFVVDVYADLNPECKILHNGVEVLRLNASDMPTKDNQSSWPVYAIEAGDELQYIDLSTIGRPTGVQFYVKGGAPEKGGADTLAVKYNKLGDFTAWMESLRSGDTVPKKTISKLIPLNIKVIPSTKPFVFNGDFINRVSETVLSFPVTGEVASVLGQADNFTVHVTNADAGYDQDIAVQSVVINADDATIIELTLAERVYNSDEVEVSFTGGNITSVDERILENFGPVELKSDFVGVMDAEFSGYEKPYVSGNLYKLANTSGHFAQHNGNSVAGPLYYWRDETFMKDGNSSMKFETPATGIPNLARLQGAGFGALPAIPVGSYKPSVWVYLEPGNTMTSIEYNFTTIPETFIFDLSGITRGTWVKITLPTVVVADEISGGRLDVNVKNTGQEDAIVQKLWLDNFDMLEVEVRQP</sequence>
<protein>
    <submittedName>
        <fullName evidence="1">Uncharacterized protein</fullName>
    </submittedName>
</protein>
<dbReference type="Proteomes" id="UP000269412">
    <property type="component" value="Unassembled WGS sequence"/>
</dbReference>
<comment type="caution">
    <text evidence="1">The sequence shown here is derived from an EMBL/GenBank/DDBJ whole genome shotgun (WGS) entry which is preliminary data.</text>
</comment>
<proteinExistence type="predicted"/>
<keyword evidence="2" id="KW-1185">Reference proteome</keyword>
<dbReference type="InterPro" id="IPR028059">
    <property type="entry name" value="SWM_rpt"/>
</dbReference>
<dbReference type="RefSeq" id="WP_147406416.1">
    <property type="nucleotide sequence ID" value="NZ_RBIQ01000009.1"/>
</dbReference>
<dbReference type="EMBL" id="RBIQ01000009">
    <property type="protein sequence ID" value="RKR12137.1"/>
    <property type="molecule type" value="Genomic_DNA"/>
</dbReference>